<proteinExistence type="inferred from homology"/>
<dbReference type="OrthoDB" id="10253409at2759"/>
<dbReference type="GeneID" id="119745611"/>
<dbReference type="AlphaFoldDB" id="A0A914BQU6"/>
<dbReference type="Pfam" id="PF09742">
    <property type="entry name" value="Dymeclin"/>
    <property type="match status" value="1"/>
</dbReference>
<organism evidence="5 6">
    <name type="scientific">Patiria miniata</name>
    <name type="common">Bat star</name>
    <name type="synonym">Asterina miniata</name>
    <dbReference type="NCBI Taxonomy" id="46514"/>
    <lineage>
        <taxon>Eukaryota</taxon>
        <taxon>Metazoa</taxon>
        <taxon>Echinodermata</taxon>
        <taxon>Eleutherozoa</taxon>
        <taxon>Asterozoa</taxon>
        <taxon>Asteroidea</taxon>
        <taxon>Valvatacea</taxon>
        <taxon>Valvatida</taxon>
        <taxon>Asterinidae</taxon>
        <taxon>Patiria</taxon>
    </lineage>
</organism>
<protein>
    <recommendedName>
        <fullName evidence="2">Dymeclin</fullName>
    </recommendedName>
</protein>
<keyword evidence="3" id="KW-0519">Myristate</keyword>
<dbReference type="EnsemblMetazoa" id="XM_038222098.1">
    <property type="protein sequence ID" value="XP_038078026.1"/>
    <property type="gene ID" value="LOC119745611"/>
</dbReference>
<dbReference type="PANTHER" id="PTHR12895:SF9">
    <property type="entry name" value="DYMECLIN"/>
    <property type="match status" value="1"/>
</dbReference>
<name>A0A914BQU6_PATMI</name>
<evidence type="ECO:0000256" key="4">
    <source>
        <dbReference type="ARBA" id="ARBA00023288"/>
    </source>
</evidence>
<sequence length="687" mass="78764">MGANSSSFSELTTNPYLQRFVGKEVVPETDPFWNQLLSFSFRVPHCGSDARLLEESTIHLCKTLALNNLQSGNLCTLIKVFLKRVAELKTSTQKEDHVFVWQTYNALFIIRSSLKYFLENFSEGRIIQHLSVVVSDPSRTAAFLEDGLDGLDMADNEGRTVETLLEEFLHSLVTLLVEVPVLNFSYVLHLEAINTLLIVLSVQMFIPRIAHKSLFFDCMMQGNCAKDAHILVKTLLDQFVKHEECPSELLKPHESSPSFLYGITAAVAAGLWAVLTLGYGSRGHKAEPEDRGLLANQSLLLLMVLTNHYTHDKGVHNPYRMALCMFSNSQDGGTAVTSGGAMPPFKTNFANLYEAFCSHLREDQATLLLYSLLHQNLNFRTYILSKTNIDQLVIPLLKILYYAQDRNFHHIYMALIVLLILSEDDAFNKSVHELVVKNITWYTERSISEITLGGLIVLVSIRTIQYNMTGMRDKYLHTNCLAALANMSSQFHSLHPYVTQRIVSMFESLTKKHDRIVAQLRERATEVSSMEEDPECEILLSDLAVLEDSIRMVLEIINSCLTNMLPHNPHLIYTLLYKCERFSGFKTHSKFYDIIQNIDTVLAYFSQKLEQNEHHNLTVHQVLEIIKQGILQWPRDRLRKFPDLKFKYVEEDQPEEFFIPYVWSLVYHSSNLYWDPDRIELFTLNSS</sequence>
<dbReference type="Proteomes" id="UP000887568">
    <property type="component" value="Unplaced"/>
</dbReference>
<evidence type="ECO:0000313" key="5">
    <source>
        <dbReference type="EnsemblMetazoa" id="XP_038078026.1"/>
    </source>
</evidence>
<keyword evidence="4" id="KW-0449">Lipoprotein</keyword>
<dbReference type="PANTHER" id="PTHR12895">
    <property type="entry name" value="DYMECLIN"/>
    <property type="match status" value="1"/>
</dbReference>
<evidence type="ECO:0000256" key="3">
    <source>
        <dbReference type="ARBA" id="ARBA00022707"/>
    </source>
</evidence>
<evidence type="ECO:0000313" key="6">
    <source>
        <dbReference type="Proteomes" id="UP000887568"/>
    </source>
</evidence>
<dbReference type="OMA" id="VWTLVCK"/>
<dbReference type="GO" id="GO:0007030">
    <property type="term" value="P:Golgi organization"/>
    <property type="evidence" value="ECO:0007669"/>
    <property type="project" value="TreeGrafter"/>
</dbReference>
<comment type="similarity">
    <text evidence="1">Belongs to the dymeclin family.</text>
</comment>
<reference evidence="5" key="1">
    <citation type="submission" date="2022-11" db="UniProtKB">
        <authorList>
            <consortium name="EnsemblMetazoa"/>
        </authorList>
    </citation>
    <scope>IDENTIFICATION</scope>
</reference>
<dbReference type="GO" id="GO:0005794">
    <property type="term" value="C:Golgi apparatus"/>
    <property type="evidence" value="ECO:0007669"/>
    <property type="project" value="TreeGrafter"/>
</dbReference>
<evidence type="ECO:0000256" key="2">
    <source>
        <dbReference type="ARBA" id="ARBA00015736"/>
    </source>
</evidence>
<accession>A0A914BQU6</accession>
<evidence type="ECO:0000256" key="1">
    <source>
        <dbReference type="ARBA" id="ARBA00010603"/>
    </source>
</evidence>
<dbReference type="RefSeq" id="XP_038078026.1">
    <property type="nucleotide sequence ID" value="XM_038222098.1"/>
</dbReference>
<dbReference type="InterPro" id="IPR019142">
    <property type="entry name" value="Dymeclin"/>
</dbReference>
<keyword evidence="6" id="KW-1185">Reference proteome</keyword>